<reference evidence="8 9" key="1">
    <citation type="submission" date="2017-04" db="EMBL/GenBank/DDBJ databases">
        <authorList>
            <person name="Afonso C.L."/>
            <person name="Miller P.J."/>
            <person name="Scott M.A."/>
            <person name="Spackman E."/>
            <person name="Goraichik I."/>
            <person name="Dimitrov K.M."/>
            <person name="Suarez D.L."/>
            <person name="Swayne D.E."/>
        </authorList>
    </citation>
    <scope>NUCLEOTIDE SEQUENCE [LARGE SCALE GENOMIC DNA]</scope>
    <source>
        <strain evidence="8 9">ToBE</strain>
    </source>
</reference>
<dbReference type="STRING" id="698762.SAMN00808754_0801"/>
<keyword evidence="3" id="KW-1003">Cell membrane</keyword>
<evidence type="ECO:0000256" key="7">
    <source>
        <dbReference type="SAM" id="Phobius"/>
    </source>
</evidence>
<protein>
    <submittedName>
        <fullName evidence="8">Cobalt/nickel transport system permease protein</fullName>
    </submittedName>
</protein>
<sequence length="218" mass="22417">MHIPDGFLDPKVWVGASAVSAGALAGALAQTRKALEERQVPLLGMMGAFIFAAQMVNFPVAGGTSGHLLGAALAALLLGPWSAMLIMTAVLVIQMLFFYDGGLTALGANVLNMAVIAPWVAYGVYRLITGLFGGNASRVVAIFLASWVSVVAAALGCSLELALSGTVPLGVVLPAMMGWHALIGIGEGVITGMAVSFVFRPLGVEQPGQVHFLAGEKK</sequence>
<feature type="transmembrane region" description="Helical" evidence="7">
    <location>
        <begin position="175"/>
        <end position="199"/>
    </location>
</feature>
<proteinExistence type="predicted"/>
<dbReference type="Pfam" id="PF01891">
    <property type="entry name" value="CbiM"/>
    <property type="match status" value="1"/>
</dbReference>
<dbReference type="Proteomes" id="UP000192569">
    <property type="component" value="Chromosome I"/>
</dbReference>
<evidence type="ECO:0000256" key="3">
    <source>
        <dbReference type="ARBA" id="ARBA00022475"/>
    </source>
</evidence>
<evidence type="ECO:0000256" key="5">
    <source>
        <dbReference type="ARBA" id="ARBA00022989"/>
    </source>
</evidence>
<feature type="transmembrane region" description="Helical" evidence="7">
    <location>
        <begin position="140"/>
        <end position="163"/>
    </location>
</feature>
<dbReference type="AlphaFoldDB" id="A0A1W1VID2"/>
<organism evidence="8 9">
    <name type="scientific">Thermanaeromonas toyohensis ToBE</name>
    <dbReference type="NCBI Taxonomy" id="698762"/>
    <lineage>
        <taxon>Bacteria</taxon>
        <taxon>Bacillati</taxon>
        <taxon>Bacillota</taxon>
        <taxon>Clostridia</taxon>
        <taxon>Neomoorellales</taxon>
        <taxon>Neomoorellaceae</taxon>
        <taxon>Thermanaeromonas</taxon>
    </lineage>
</organism>
<dbReference type="PANTHER" id="PTHR34229:SF1">
    <property type="entry name" value="METAL TRANSPORT PROTEIN HI_1621-RELATED"/>
    <property type="match status" value="1"/>
</dbReference>
<keyword evidence="5 7" id="KW-1133">Transmembrane helix</keyword>
<keyword evidence="2" id="KW-0813">Transport</keyword>
<keyword evidence="4 7" id="KW-0812">Transmembrane</keyword>
<dbReference type="GO" id="GO:0005886">
    <property type="term" value="C:plasma membrane"/>
    <property type="evidence" value="ECO:0007669"/>
    <property type="project" value="UniProtKB-SubCell"/>
</dbReference>
<evidence type="ECO:0000313" key="9">
    <source>
        <dbReference type="Proteomes" id="UP000192569"/>
    </source>
</evidence>
<dbReference type="Gene3D" id="1.10.1760.20">
    <property type="match status" value="1"/>
</dbReference>
<dbReference type="PANTHER" id="PTHR34229">
    <property type="entry name" value="METAL TRANSPORT PROTEIN HI_1621-RELATED"/>
    <property type="match status" value="1"/>
</dbReference>
<dbReference type="EMBL" id="LT838272">
    <property type="protein sequence ID" value="SMB93145.1"/>
    <property type="molecule type" value="Genomic_DNA"/>
</dbReference>
<accession>A0A1W1VID2</accession>
<dbReference type="OrthoDB" id="5395048at2"/>
<name>A0A1W1VID2_9FIRM</name>
<evidence type="ECO:0000256" key="2">
    <source>
        <dbReference type="ARBA" id="ARBA00022448"/>
    </source>
</evidence>
<gene>
    <name evidence="8" type="ORF">SAMN00808754_0801</name>
</gene>
<dbReference type="InterPro" id="IPR002751">
    <property type="entry name" value="CbiM/NikMN"/>
</dbReference>
<evidence type="ECO:0000256" key="4">
    <source>
        <dbReference type="ARBA" id="ARBA00022692"/>
    </source>
</evidence>
<keyword evidence="6 7" id="KW-0472">Membrane</keyword>
<dbReference type="RefSeq" id="WP_084664259.1">
    <property type="nucleotide sequence ID" value="NZ_LT838272.1"/>
</dbReference>
<evidence type="ECO:0000256" key="1">
    <source>
        <dbReference type="ARBA" id="ARBA00004651"/>
    </source>
</evidence>
<feature type="transmembrane region" description="Helical" evidence="7">
    <location>
        <begin position="42"/>
        <end position="62"/>
    </location>
</feature>
<feature type="transmembrane region" description="Helical" evidence="7">
    <location>
        <begin position="12"/>
        <end position="30"/>
    </location>
</feature>
<feature type="transmembrane region" description="Helical" evidence="7">
    <location>
        <begin position="68"/>
        <end position="98"/>
    </location>
</feature>
<comment type="subcellular location">
    <subcellularLocation>
        <location evidence="1">Cell membrane</location>
        <topology evidence="1">Multi-pass membrane protein</topology>
    </subcellularLocation>
</comment>
<dbReference type="GO" id="GO:0000041">
    <property type="term" value="P:transition metal ion transport"/>
    <property type="evidence" value="ECO:0007669"/>
    <property type="project" value="InterPro"/>
</dbReference>
<evidence type="ECO:0000256" key="6">
    <source>
        <dbReference type="ARBA" id="ARBA00023136"/>
    </source>
</evidence>
<keyword evidence="9" id="KW-1185">Reference proteome</keyword>
<evidence type="ECO:0000313" key="8">
    <source>
        <dbReference type="EMBL" id="SMB93145.1"/>
    </source>
</evidence>
<feature type="transmembrane region" description="Helical" evidence="7">
    <location>
        <begin position="110"/>
        <end position="128"/>
    </location>
</feature>